<dbReference type="KEGG" id="hcz:G9Q37_18010"/>
<dbReference type="InterPro" id="IPR026259">
    <property type="entry name" value="MauG/Cytc_peroxidase"/>
</dbReference>
<keyword evidence="7 9" id="KW-0408">Iron</keyword>
<dbReference type="GO" id="GO:0042597">
    <property type="term" value="C:periplasmic space"/>
    <property type="evidence" value="ECO:0007669"/>
    <property type="project" value="UniProtKB-SubCell"/>
</dbReference>
<dbReference type="PROSITE" id="PS51007">
    <property type="entry name" value="CYTC"/>
    <property type="match status" value="1"/>
</dbReference>
<dbReference type="PIRSF" id="PIRSF000294">
    <property type="entry name" value="Cytochrome-c_peroxidase"/>
    <property type="match status" value="1"/>
</dbReference>
<name>A0A6G8IL24_9BURK</name>
<keyword evidence="6" id="KW-0560">Oxidoreductase</keyword>
<dbReference type="InterPro" id="IPR036909">
    <property type="entry name" value="Cyt_c-like_dom_sf"/>
</dbReference>
<evidence type="ECO:0000256" key="10">
    <source>
        <dbReference type="SAM" id="SignalP"/>
    </source>
</evidence>
<dbReference type="GO" id="GO:0020037">
    <property type="term" value="F:heme binding"/>
    <property type="evidence" value="ECO:0007669"/>
    <property type="project" value="InterPro"/>
</dbReference>
<proteinExistence type="predicted"/>
<reference evidence="12 13" key="1">
    <citation type="submission" date="2020-03" db="EMBL/GenBank/DDBJ databases">
        <title>Hydrogenophaga sp. nov. isolated from cyanobacterial mat.</title>
        <authorList>
            <person name="Thorat V."/>
            <person name="Kirdat K."/>
            <person name="Tiwarekar B."/>
            <person name="Costa E.D."/>
            <person name="Yadav A."/>
        </authorList>
    </citation>
    <scope>NUCLEOTIDE SEQUENCE [LARGE SCALE GENOMIC DNA]</scope>
    <source>
        <strain evidence="12 13">BA0156</strain>
    </source>
</reference>
<feature type="binding site" description="covalent" evidence="8">
    <location>
        <position position="234"/>
    </location>
    <ligand>
        <name>heme c</name>
        <dbReference type="ChEBI" id="CHEBI:61717"/>
        <label>2</label>
    </ligand>
</feature>
<feature type="binding site" description="covalent" evidence="8">
    <location>
        <position position="86"/>
    </location>
    <ligand>
        <name>heme c</name>
        <dbReference type="ChEBI" id="CHEBI:61717"/>
        <label>1</label>
    </ligand>
</feature>
<dbReference type="SUPFAM" id="SSF46626">
    <property type="entry name" value="Cytochrome c"/>
    <property type="match status" value="2"/>
</dbReference>
<evidence type="ECO:0000256" key="3">
    <source>
        <dbReference type="ARBA" id="ARBA00022723"/>
    </source>
</evidence>
<dbReference type="GO" id="GO:0004130">
    <property type="term" value="F:cytochrome-c peroxidase activity"/>
    <property type="evidence" value="ECO:0007669"/>
    <property type="project" value="TreeGrafter"/>
</dbReference>
<keyword evidence="4 10" id="KW-0732">Signal</keyword>
<feature type="chain" id="PRO_5026312682" evidence="10">
    <location>
        <begin position="21"/>
        <end position="354"/>
    </location>
</feature>
<comment type="subcellular location">
    <subcellularLocation>
        <location evidence="1">Periplasm</location>
    </subcellularLocation>
</comment>
<evidence type="ECO:0000256" key="7">
    <source>
        <dbReference type="ARBA" id="ARBA00023004"/>
    </source>
</evidence>
<evidence type="ECO:0000313" key="12">
    <source>
        <dbReference type="EMBL" id="QIM53917.1"/>
    </source>
</evidence>
<dbReference type="InterPro" id="IPR009056">
    <property type="entry name" value="Cyt_c-like_dom"/>
</dbReference>
<keyword evidence="5" id="KW-0574">Periplasm</keyword>
<dbReference type="EMBL" id="CP049989">
    <property type="protein sequence ID" value="QIM53917.1"/>
    <property type="molecule type" value="Genomic_DNA"/>
</dbReference>
<dbReference type="GO" id="GO:0046872">
    <property type="term" value="F:metal ion binding"/>
    <property type="evidence" value="ECO:0007669"/>
    <property type="project" value="UniProtKB-KW"/>
</dbReference>
<evidence type="ECO:0000256" key="4">
    <source>
        <dbReference type="ARBA" id="ARBA00022729"/>
    </source>
</evidence>
<keyword evidence="13" id="KW-1185">Reference proteome</keyword>
<evidence type="ECO:0000256" key="6">
    <source>
        <dbReference type="ARBA" id="ARBA00023002"/>
    </source>
</evidence>
<dbReference type="Proteomes" id="UP000503162">
    <property type="component" value="Chromosome"/>
</dbReference>
<accession>A0A6G8IL24</accession>
<protein>
    <submittedName>
        <fullName evidence="12">Cytochrome-c peroxidase</fullName>
    </submittedName>
</protein>
<keyword evidence="12" id="KW-0575">Peroxidase</keyword>
<evidence type="ECO:0000256" key="5">
    <source>
        <dbReference type="ARBA" id="ARBA00022764"/>
    </source>
</evidence>
<keyword evidence="3 9" id="KW-0479">Metal-binding</keyword>
<dbReference type="Gene3D" id="1.10.760.10">
    <property type="entry name" value="Cytochrome c-like domain"/>
    <property type="match status" value="2"/>
</dbReference>
<dbReference type="PANTHER" id="PTHR30600">
    <property type="entry name" value="CYTOCHROME C PEROXIDASE-RELATED"/>
    <property type="match status" value="1"/>
</dbReference>
<comment type="cofactor">
    <cofactor evidence="8">
        <name>heme</name>
        <dbReference type="ChEBI" id="CHEBI:30413"/>
    </cofactor>
    <text evidence="8">Binds 2 heme groups.</text>
</comment>
<dbReference type="InterPro" id="IPR004852">
    <property type="entry name" value="Di-haem_cyt_c_peroxidsae"/>
</dbReference>
<gene>
    <name evidence="12" type="ORF">G9Q37_18010</name>
</gene>
<evidence type="ECO:0000256" key="1">
    <source>
        <dbReference type="ARBA" id="ARBA00004418"/>
    </source>
</evidence>
<comment type="PTM">
    <text evidence="8">Binds 2 heme groups per subunit.</text>
</comment>
<feature type="signal peptide" evidence="10">
    <location>
        <begin position="1"/>
        <end position="20"/>
    </location>
</feature>
<organism evidence="12 13">
    <name type="scientific">Hydrogenophaga crocea</name>
    <dbReference type="NCBI Taxonomy" id="2716225"/>
    <lineage>
        <taxon>Bacteria</taxon>
        <taxon>Pseudomonadati</taxon>
        <taxon>Pseudomonadota</taxon>
        <taxon>Betaproteobacteria</taxon>
        <taxon>Burkholderiales</taxon>
        <taxon>Comamonadaceae</taxon>
        <taxon>Hydrogenophaga</taxon>
    </lineage>
</organism>
<evidence type="ECO:0000256" key="8">
    <source>
        <dbReference type="PIRSR" id="PIRSR000294-1"/>
    </source>
</evidence>
<keyword evidence="2 8" id="KW-0349">Heme</keyword>
<dbReference type="AlphaFoldDB" id="A0A6G8IL24"/>
<dbReference type="RefSeq" id="WP_166229388.1">
    <property type="nucleotide sequence ID" value="NZ_CP049989.1"/>
</dbReference>
<feature type="binding site" description="axial binding residue" evidence="9">
    <location>
        <position position="90"/>
    </location>
    <ligand>
        <name>heme c</name>
        <dbReference type="ChEBI" id="CHEBI:61717"/>
        <label>1</label>
    </ligand>
    <ligandPart>
        <name>Fe</name>
        <dbReference type="ChEBI" id="CHEBI:18248"/>
    </ligandPart>
</feature>
<feature type="binding site" description="covalent" evidence="8">
    <location>
        <position position="231"/>
    </location>
    <ligand>
        <name>heme c</name>
        <dbReference type="ChEBI" id="CHEBI:61717"/>
        <label>2</label>
    </ligand>
</feature>
<dbReference type="Pfam" id="PF03150">
    <property type="entry name" value="CCP_MauG"/>
    <property type="match status" value="1"/>
</dbReference>
<evidence type="ECO:0000313" key="13">
    <source>
        <dbReference type="Proteomes" id="UP000503162"/>
    </source>
</evidence>
<feature type="binding site" description="covalent" evidence="8">
    <location>
        <position position="89"/>
    </location>
    <ligand>
        <name>heme c</name>
        <dbReference type="ChEBI" id="CHEBI:61717"/>
        <label>1</label>
    </ligand>
</feature>
<dbReference type="GO" id="GO:0009055">
    <property type="term" value="F:electron transfer activity"/>
    <property type="evidence" value="ECO:0007669"/>
    <property type="project" value="InterPro"/>
</dbReference>
<feature type="binding site" description="axial binding residue" evidence="9">
    <location>
        <position position="235"/>
    </location>
    <ligand>
        <name>heme c</name>
        <dbReference type="ChEBI" id="CHEBI:61717"/>
        <label>2</label>
    </ligand>
    <ligandPart>
        <name>Fe</name>
        <dbReference type="ChEBI" id="CHEBI:18248"/>
    </ligandPart>
</feature>
<sequence length="354" mass="37302">MFKPLACALALLCGASAAPADEGLRRAYAGPPATWPAPTIDPGVAFVELGALPAPPAPTGREAALARLGERLFHDPRLSATGRVACASCHRPDQGWTVRTARAAGVHGRRGLRNPPGLLDVAARASWGWDGASDSLAAQSLRALTDAREMGQPSLAAAWRAVAQAPGDARRWRALGADAANGPALLGEALAAYQRGLHRRSAFDRFAQGDARALGDAALRGLHLFRTRARCANCHFGPTLSDGRFHTLGIAFIGEPSQDTGRHSVTGACDDVGRFRTPGLRHVALTAPYMHHGLFGSLRGVLHLYTRGGGEPRGRPEAQRDPLHACAQTLSPLLRPVALDAADTEALLAFLRAL</sequence>
<dbReference type="InterPro" id="IPR051395">
    <property type="entry name" value="Cytochrome_c_Peroxidase/MauG"/>
</dbReference>
<evidence type="ECO:0000256" key="9">
    <source>
        <dbReference type="PIRSR" id="PIRSR000294-2"/>
    </source>
</evidence>
<evidence type="ECO:0000256" key="2">
    <source>
        <dbReference type="ARBA" id="ARBA00022617"/>
    </source>
</evidence>
<evidence type="ECO:0000259" key="11">
    <source>
        <dbReference type="PROSITE" id="PS51007"/>
    </source>
</evidence>
<feature type="domain" description="Cytochrome c" evidence="11">
    <location>
        <begin position="216"/>
        <end position="354"/>
    </location>
</feature>